<feature type="domain" description="Rhodanese" evidence="1">
    <location>
        <begin position="22"/>
        <end position="111"/>
    </location>
</feature>
<dbReference type="PROSITE" id="PS50206">
    <property type="entry name" value="RHODANESE_3"/>
    <property type="match status" value="1"/>
</dbReference>
<proteinExistence type="predicted"/>
<protein>
    <submittedName>
        <fullName evidence="2">Sulfurtransferase</fullName>
    </submittedName>
</protein>
<dbReference type="SMART" id="SM00450">
    <property type="entry name" value="RHOD"/>
    <property type="match status" value="1"/>
</dbReference>
<evidence type="ECO:0000313" key="3">
    <source>
        <dbReference type="Proteomes" id="UP000620596"/>
    </source>
</evidence>
<dbReference type="SUPFAM" id="SSF52821">
    <property type="entry name" value="Rhodanese/Cell cycle control phosphatase"/>
    <property type="match status" value="1"/>
</dbReference>
<comment type="caution">
    <text evidence="2">The sequence shown here is derived from an EMBL/GenBank/DDBJ whole genome shotgun (WGS) entry which is preliminary data.</text>
</comment>
<dbReference type="Gene3D" id="3.40.250.10">
    <property type="entry name" value="Rhodanese-like domain"/>
    <property type="match status" value="1"/>
</dbReference>
<dbReference type="Pfam" id="PF00581">
    <property type="entry name" value="Rhodanese"/>
    <property type="match status" value="1"/>
</dbReference>
<dbReference type="RefSeq" id="WP_188706854.1">
    <property type="nucleotide sequence ID" value="NZ_BMIG01000002.1"/>
</dbReference>
<keyword evidence="3" id="KW-1185">Reference proteome</keyword>
<dbReference type="InterPro" id="IPR001763">
    <property type="entry name" value="Rhodanese-like_dom"/>
</dbReference>
<dbReference type="EMBL" id="BMIG01000002">
    <property type="protein sequence ID" value="GGA89761.1"/>
    <property type="molecule type" value="Genomic_DNA"/>
</dbReference>
<sequence length="300" mass="33047">MDTSFPSVPRITAEELAARMGRADAPLLLDVRREGKFAESPLMLAGARRCAPEDMAALAATGPAREVVVYCVHGHNVSADAATLLRAAGWNARFLAGGFEGGEDGVDAAEDIVRWRLTPLPTMRKRADWGVTGEQVSRWITRERPKIDRIACPWLIRRFIDPRAEFFYVPTAQVFSEAARLKAVAYDLPGAPVTHEGEWCSFDGLLRAFEIEDPAVDRLARIVRGADTGRLALEPQCAGLLVFSLGLSRLHKDDHSMLEAAMPLYDALYAWCASEAHAVWQGKSPEWHDWRPETLAGAVA</sequence>
<organism evidence="2 3">
    <name type="scientific">Polaromonas eurypsychrophila</name>
    <dbReference type="NCBI Taxonomy" id="1614635"/>
    <lineage>
        <taxon>Bacteria</taxon>
        <taxon>Pseudomonadati</taxon>
        <taxon>Pseudomonadota</taxon>
        <taxon>Betaproteobacteria</taxon>
        <taxon>Burkholderiales</taxon>
        <taxon>Comamonadaceae</taxon>
        <taxon>Polaromonas</taxon>
    </lineage>
</organism>
<dbReference type="InterPro" id="IPR018634">
    <property type="entry name" value="ChrB_C"/>
</dbReference>
<dbReference type="AlphaFoldDB" id="A0A916S962"/>
<accession>A0A916S962</accession>
<reference evidence="2" key="1">
    <citation type="journal article" date="2014" name="Int. J. Syst. Evol. Microbiol.">
        <title>Complete genome sequence of Corynebacterium casei LMG S-19264T (=DSM 44701T), isolated from a smear-ripened cheese.</title>
        <authorList>
            <consortium name="US DOE Joint Genome Institute (JGI-PGF)"/>
            <person name="Walter F."/>
            <person name="Albersmeier A."/>
            <person name="Kalinowski J."/>
            <person name="Ruckert C."/>
        </authorList>
    </citation>
    <scope>NUCLEOTIDE SEQUENCE</scope>
    <source>
        <strain evidence="2">CGMCC 1.15322</strain>
    </source>
</reference>
<reference evidence="2" key="2">
    <citation type="submission" date="2020-09" db="EMBL/GenBank/DDBJ databases">
        <authorList>
            <person name="Sun Q."/>
            <person name="Zhou Y."/>
        </authorList>
    </citation>
    <scope>NUCLEOTIDE SEQUENCE</scope>
    <source>
        <strain evidence="2">CGMCC 1.15322</strain>
    </source>
</reference>
<evidence type="ECO:0000259" key="1">
    <source>
        <dbReference type="PROSITE" id="PS50206"/>
    </source>
</evidence>
<name>A0A916S962_9BURK</name>
<evidence type="ECO:0000313" key="2">
    <source>
        <dbReference type="EMBL" id="GGA89761.1"/>
    </source>
</evidence>
<gene>
    <name evidence="2" type="ORF">GCM10011496_08220</name>
</gene>
<dbReference type="InterPro" id="IPR036873">
    <property type="entry name" value="Rhodanese-like_dom_sf"/>
</dbReference>
<dbReference type="Proteomes" id="UP000620596">
    <property type="component" value="Unassembled WGS sequence"/>
</dbReference>
<dbReference type="Pfam" id="PF09828">
    <property type="entry name" value="ChrB_C"/>
    <property type="match status" value="1"/>
</dbReference>